<sequence>MYAISLTSIPSRFDRLVPVLRALLAQRPAPVRVILCLPRRYARFPGPVTPPPLPEGVGLLWHDTDLGPATKALPPARRLAGQVKRMIWCDDDWIMGPGWAAALLDGAAAREATTGQGYGVARLRRRGSAPTPAHVEIAQGFAGVCADPAWLSGPDMDPPPTAWPVDDIWLSGQLARQGIAIRAVPAARQAMRLAHDDGPALQDSAIGGRSRHSANIACLDELTTRYGIWPAQD</sequence>
<evidence type="ECO:0000313" key="1">
    <source>
        <dbReference type="EMBL" id="SHL49209.1"/>
    </source>
</evidence>
<gene>
    <name evidence="1" type="ORF">SAMN05444398_10369</name>
</gene>
<reference evidence="1 2" key="1">
    <citation type="submission" date="2016-11" db="EMBL/GenBank/DDBJ databases">
        <authorList>
            <person name="Jaros S."/>
            <person name="Januszkiewicz K."/>
            <person name="Wedrychowicz H."/>
        </authorList>
    </citation>
    <scope>NUCLEOTIDE SEQUENCE [LARGE SCALE GENOMIC DNA]</scope>
    <source>
        <strain evidence="1 2">DSM 29589</strain>
    </source>
</reference>
<dbReference type="AlphaFoldDB" id="A0A1M7B3G2"/>
<dbReference type="EMBL" id="FRBR01000003">
    <property type="protein sequence ID" value="SHL49209.1"/>
    <property type="molecule type" value="Genomic_DNA"/>
</dbReference>
<proteinExistence type="predicted"/>
<dbReference type="RefSeq" id="WP_073034129.1">
    <property type="nucleotide sequence ID" value="NZ_BMLR01000003.1"/>
</dbReference>
<dbReference type="OrthoDB" id="5465469at2"/>
<evidence type="ECO:0000313" key="2">
    <source>
        <dbReference type="Proteomes" id="UP000183974"/>
    </source>
</evidence>
<organism evidence="1 2">
    <name type="scientific">Roseovarius pacificus</name>
    <dbReference type="NCBI Taxonomy" id="337701"/>
    <lineage>
        <taxon>Bacteria</taxon>
        <taxon>Pseudomonadati</taxon>
        <taxon>Pseudomonadota</taxon>
        <taxon>Alphaproteobacteria</taxon>
        <taxon>Rhodobacterales</taxon>
        <taxon>Roseobacteraceae</taxon>
        <taxon>Roseovarius</taxon>
    </lineage>
</organism>
<dbReference type="Proteomes" id="UP000183974">
    <property type="component" value="Unassembled WGS sequence"/>
</dbReference>
<evidence type="ECO:0008006" key="3">
    <source>
        <dbReference type="Google" id="ProtNLM"/>
    </source>
</evidence>
<dbReference type="STRING" id="337701.SAMN05444398_10369"/>
<accession>A0A1M7B3G2</accession>
<protein>
    <recommendedName>
        <fullName evidence="3">Glycosyl transferase family 2</fullName>
    </recommendedName>
</protein>
<name>A0A1M7B3G2_9RHOB</name>
<keyword evidence="2" id="KW-1185">Reference proteome</keyword>